<dbReference type="Proteomes" id="UP001163835">
    <property type="component" value="Unassembled WGS sequence"/>
</dbReference>
<name>A0ACC1TL97_9AGAR</name>
<comment type="caution">
    <text evidence="1">The sequence shown here is derived from an EMBL/GenBank/DDBJ whole genome shotgun (WGS) entry which is preliminary data.</text>
</comment>
<gene>
    <name evidence="1" type="ORF">F5876DRAFT_51798</name>
</gene>
<evidence type="ECO:0000313" key="2">
    <source>
        <dbReference type="Proteomes" id="UP001163835"/>
    </source>
</evidence>
<evidence type="ECO:0000313" key="1">
    <source>
        <dbReference type="EMBL" id="KAJ3805481.1"/>
    </source>
</evidence>
<accession>A0ACC1TL97</accession>
<feature type="non-terminal residue" evidence="1">
    <location>
        <position position="1"/>
    </location>
</feature>
<organism evidence="1 2">
    <name type="scientific">Lentinula aff. lateritia</name>
    <dbReference type="NCBI Taxonomy" id="2804960"/>
    <lineage>
        <taxon>Eukaryota</taxon>
        <taxon>Fungi</taxon>
        <taxon>Dikarya</taxon>
        <taxon>Basidiomycota</taxon>
        <taxon>Agaricomycotina</taxon>
        <taxon>Agaricomycetes</taxon>
        <taxon>Agaricomycetidae</taxon>
        <taxon>Agaricales</taxon>
        <taxon>Marasmiineae</taxon>
        <taxon>Omphalotaceae</taxon>
        <taxon>Lentinula</taxon>
    </lineage>
</organism>
<reference evidence="1" key="1">
    <citation type="submission" date="2022-09" db="EMBL/GenBank/DDBJ databases">
        <title>A Global Phylogenomic Analysis of the Shiitake Genus Lentinula.</title>
        <authorList>
            <consortium name="DOE Joint Genome Institute"/>
            <person name="Sierra-Patev S."/>
            <person name="Min B."/>
            <person name="Naranjo-Ortiz M."/>
            <person name="Looney B."/>
            <person name="Konkel Z."/>
            <person name="Slot J.C."/>
            <person name="Sakamoto Y."/>
            <person name="Steenwyk J.L."/>
            <person name="Rokas A."/>
            <person name="Carro J."/>
            <person name="Camarero S."/>
            <person name="Ferreira P."/>
            <person name="Molpeceres G."/>
            <person name="Ruiz-Duenas F.J."/>
            <person name="Serrano A."/>
            <person name="Henrissat B."/>
            <person name="Drula E."/>
            <person name="Hughes K.W."/>
            <person name="Mata J.L."/>
            <person name="Ishikawa N.K."/>
            <person name="Vargas-Isla R."/>
            <person name="Ushijima S."/>
            <person name="Smith C.A."/>
            <person name="Ahrendt S."/>
            <person name="Andreopoulos W."/>
            <person name="He G."/>
            <person name="Labutti K."/>
            <person name="Lipzen A."/>
            <person name="Ng V."/>
            <person name="Riley R."/>
            <person name="Sandor L."/>
            <person name="Barry K."/>
            <person name="Martinez A.T."/>
            <person name="Xiao Y."/>
            <person name="Gibbons J.G."/>
            <person name="Terashima K."/>
            <person name="Grigoriev I.V."/>
            <person name="Hibbett D.S."/>
        </authorList>
    </citation>
    <scope>NUCLEOTIDE SEQUENCE</scope>
    <source>
        <strain evidence="1">TMI1499</strain>
    </source>
</reference>
<keyword evidence="2" id="KW-1185">Reference proteome</keyword>
<sequence>RDEDFDQSYEGLMSLAATLGEVKPRATPDHVVAGLKTGFYKDWASDECDKRCPICLDDYKSLDPVLKLNDCSHWLHKSCLEVRLRHLFMNGLRIFIYCLISNGLKELVLVLFVVNLCKR</sequence>
<protein>
    <submittedName>
        <fullName evidence="1">Uncharacterized protein</fullName>
    </submittedName>
</protein>
<proteinExistence type="predicted"/>
<dbReference type="EMBL" id="MU795590">
    <property type="protein sequence ID" value="KAJ3805481.1"/>
    <property type="molecule type" value="Genomic_DNA"/>
</dbReference>